<dbReference type="InterPro" id="IPR036318">
    <property type="entry name" value="FAD-bd_PCMH-like_sf"/>
</dbReference>
<evidence type="ECO:0000259" key="6">
    <source>
        <dbReference type="Pfam" id="PF08031"/>
    </source>
</evidence>
<proteinExistence type="inferred from homology"/>
<dbReference type="RefSeq" id="WP_276107020.1">
    <property type="nucleotide sequence ID" value="NZ_JARJBB010000001.1"/>
</dbReference>
<dbReference type="InterPro" id="IPR016169">
    <property type="entry name" value="FAD-bd_PCMH_sub2"/>
</dbReference>
<dbReference type="EMBL" id="JARJBB010000001">
    <property type="protein sequence ID" value="MDF3297492.1"/>
    <property type="molecule type" value="Genomic_DNA"/>
</dbReference>
<accession>A0ABT5ZYM1</accession>
<evidence type="ECO:0000313" key="8">
    <source>
        <dbReference type="Proteomes" id="UP001221150"/>
    </source>
</evidence>
<comment type="similarity">
    <text evidence="2">Belongs to the oxygen-dependent FAD-linked oxidoreductase family.</text>
</comment>
<dbReference type="SUPFAM" id="SSF56176">
    <property type="entry name" value="FAD-binding/transporter-associated domain-like"/>
    <property type="match status" value="1"/>
</dbReference>
<keyword evidence="5" id="KW-0560">Oxidoreductase</keyword>
<dbReference type="Proteomes" id="UP001221150">
    <property type="component" value="Unassembled WGS sequence"/>
</dbReference>
<protein>
    <submittedName>
        <fullName evidence="7">BBE domain-containing protein</fullName>
    </submittedName>
</protein>
<organism evidence="7 8">
    <name type="scientific">Streptomyces tropicalis</name>
    <dbReference type="NCBI Taxonomy" id="3034234"/>
    <lineage>
        <taxon>Bacteria</taxon>
        <taxon>Bacillati</taxon>
        <taxon>Actinomycetota</taxon>
        <taxon>Actinomycetes</taxon>
        <taxon>Kitasatosporales</taxon>
        <taxon>Streptomycetaceae</taxon>
        <taxon>Streptomyces</taxon>
    </lineage>
</organism>
<evidence type="ECO:0000256" key="2">
    <source>
        <dbReference type="ARBA" id="ARBA00005466"/>
    </source>
</evidence>
<evidence type="ECO:0000256" key="5">
    <source>
        <dbReference type="ARBA" id="ARBA00023002"/>
    </source>
</evidence>
<evidence type="ECO:0000256" key="4">
    <source>
        <dbReference type="ARBA" id="ARBA00022827"/>
    </source>
</evidence>
<comment type="cofactor">
    <cofactor evidence="1">
        <name>FAD</name>
        <dbReference type="ChEBI" id="CHEBI:57692"/>
    </cofactor>
</comment>
<name>A0ABT5ZYM1_9ACTN</name>
<keyword evidence="4" id="KW-0274">FAD</keyword>
<dbReference type="Gene3D" id="3.30.465.10">
    <property type="match status" value="2"/>
</dbReference>
<evidence type="ECO:0000256" key="1">
    <source>
        <dbReference type="ARBA" id="ARBA00001974"/>
    </source>
</evidence>
<evidence type="ECO:0000313" key="7">
    <source>
        <dbReference type="EMBL" id="MDF3297492.1"/>
    </source>
</evidence>
<feature type="domain" description="Berberine/berberine-like" evidence="6">
    <location>
        <begin position="85"/>
        <end position="124"/>
    </location>
</feature>
<keyword evidence="3" id="KW-0285">Flavoprotein</keyword>
<gene>
    <name evidence="7" type="ORF">P3H78_02395</name>
</gene>
<dbReference type="PANTHER" id="PTHR42973:SF39">
    <property type="entry name" value="FAD-BINDING PCMH-TYPE DOMAIN-CONTAINING PROTEIN"/>
    <property type="match status" value="1"/>
</dbReference>
<dbReference type="PANTHER" id="PTHR42973">
    <property type="entry name" value="BINDING OXIDOREDUCTASE, PUTATIVE (AFU_ORTHOLOGUE AFUA_1G17690)-RELATED"/>
    <property type="match status" value="1"/>
</dbReference>
<comment type="caution">
    <text evidence="7">The sequence shown here is derived from an EMBL/GenBank/DDBJ whole genome shotgun (WGS) entry which is preliminary data.</text>
</comment>
<evidence type="ECO:0000256" key="3">
    <source>
        <dbReference type="ARBA" id="ARBA00022630"/>
    </source>
</evidence>
<reference evidence="7 8" key="1">
    <citation type="submission" date="2023-03" db="EMBL/GenBank/DDBJ databases">
        <title>Draft genome sequence of Streptomyces sp. K1PA1 isolated from peat swamp forest in Thailand.</title>
        <authorList>
            <person name="Klaysubun C."/>
            <person name="Duangmal K."/>
        </authorList>
    </citation>
    <scope>NUCLEOTIDE SEQUENCE [LARGE SCALE GENOMIC DNA]</scope>
    <source>
        <strain evidence="7 8">K1PA1</strain>
    </source>
</reference>
<dbReference type="InterPro" id="IPR012951">
    <property type="entry name" value="BBE"/>
</dbReference>
<dbReference type="Pfam" id="PF08031">
    <property type="entry name" value="BBE"/>
    <property type="match status" value="1"/>
</dbReference>
<sequence>MRPPVGGETLKASTSTEGSVGLAGATLGGGFGFLTRRLGTACGNLIGAEIVVAEGEDGADAIEADPGDHADQLWALRGTGNGKVPNIGLQDWETAYWADNVDRLRRIKAVHDPHNVFRYEQSIPPAACRPAR</sequence>
<keyword evidence="8" id="KW-1185">Reference proteome</keyword>
<dbReference type="InterPro" id="IPR050416">
    <property type="entry name" value="FAD-linked_Oxidoreductase"/>
</dbReference>